<dbReference type="Proteomes" id="UP000246351">
    <property type="component" value="Unassembled WGS sequence"/>
</dbReference>
<reference evidence="3 4" key="1">
    <citation type="journal article" date="2018" name="Vet. Microbiol.">
        <title>Clonal diversity and geographic distribution of methicillin-resistant Staphylococcus pseudintermedius from Australian animals: Discovery of novel sequence types.</title>
        <authorList>
            <person name="Worthing K.A."/>
            <person name="Abraham S."/>
            <person name="Coombs G.W."/>
            <person name="Pang S."/>
            <person name="Saputra S."/>
            <person name="Jordan D."/>
            <person name="Trott D.J."/>
            <person name="Norris J.M."/>
        </authorList>
    </citation>
    <scope>NUCLEOTIDE SEQUENCE [LARGE SCALE GENOMIC DNA]</scope>
    <source>
        <strain evidence="1 4">ST525 1</strain>
        <strain evidence="2 3">ST71 3</strain>
    </source>
</reference>
<dbReference type="EMBL" id="QEIV01001809">
    <property type="protein sequence ID" value="PWZ95075.1"/>
    <property type="molecule type" value="Genomic_DNA"/>
</dbReference>
<evidence type="ECO:0000313" key="4">
    <source>
        <dbReference type="Proteomes" id="UP000246800"/>
    </source>
</evidence>
<name>A0A317YQX6_STAPS</name>
<gene>
    <name evidence="1" type="ORF">DD902_05915</name>
    <name evidence="2" type="ORF">DD924_16120</name>
</gene>
<evidence type="ECO:0000313" key="1">
    <source>
        <dbReference type="EMBL" id="PWZ75240.1"/>
    </source>
</evidence>
<accession>A0A317YQX6</accession>
<dbReference type="Proteomes" id="UP000246800">
    <property type="component" value="Unassembled WGS sequence"/>
</dbReference>
<dbReference type="RefSeq" id="WP_015729109.1">
    <property type="nucleotide sequence ID" value="NZ_BAAFHS010000004.1"/>
</dbReference>
<evidence type="ECO:0000313" key="3">
    <source>
        <dbReference type="Proteomes" id="UP000246351"/>
    </source>
</evidence>
<dbReference type="EMBL" id="QEIT01000029">
    <property type="protein sequence ID" value="PWZ75240.1"/>
    <property type="molecule type" value="Genomic_DNA"/>
</dbReference>
<dbReference type="AlphaFoldDB" id="A0A317YQX6"/>
<protein>
    <submittedName>
        <fullName evidence="1">Uncharacterized protein</fullName>
    </submittedName>
</protein>
<comment type="caution">
    <text evidence="1">The sequence shown here is derived from an EMBL/GenBank/DDBJ whole genome shotgun (WGS) entry which is preliminary data.</text>
</comment>
<evidence type="ECO:0000313" key="2">
    <source>
        <dbReference type="EMBL" id="PWZ95075.1"/>
    </source>
</evidence>
<proteinExistence type="predicted"/>
<organism evidence="1 4">
    <name type="scientific">Staphylococcus pseudintermedius</name>
    <dbReference type="NCBI Taxonomy" id="283734"/>
    <lineage>
        <taxon>Bacteria</taxon>
        <taxon>Bacillati</taxon>
        <taxon>Bacillota</taxon>
        <taxon>Bacilli</taxon>
        <taxon>Bacillales</taxon>
        <taxon>Staphylococcaceae</taxon>
        <taxon>Staphylococcus</taxon>
        <taxon>Staphylococcus intermedius group</taxon>
    </lineage>
</organism>
<sequence>MKKVDYEKLYQMRSEIHKLLKDRKLLDVEDLPIETFNPAEGFSELTDEAFEYLTFGVKLE</sequence>